<proteinExistence type="predicted"/>
<dbReference type="Proteomes" id="UP000095039">
    <property type="component" value="Unassembled WGS sequence"/>
</dbReference>
<feature type="chain" id="PRO_5009172284" description="Porin" evidence="1">
    <location>
        <begin position="26"/>
        <end position="433"/>
    </location>
</feature>
<dbReference type="InterPro" id="IPR023614">
    <property type="entry name" value="Porin_dom_sf"/>
</dbReference>
<reference evidence="2 3" key="1">
    <citation type="journal article" date="2012" name="Science">
        <title>Ecological populations of bacteria act as socially cohesive units of antibiotic production and resistance.</title>
        <authorList>
            <person name="Cordero O.X."/>
            <person name="Wildschutte H."/>
            <person name="Kirkup B."/>
            <person name="Proehl S."/>
            <person name="Ngo L."/>
            <person name="Hussain F."/>
            <person name="Le Roux F."/>
            <person name="Mincer T."/>
            <person name="Polz M.F."/>
        </authorList>
    </citation>
    <scope>NUCLEOTIDE SEQUENCE [LARGE SCALE GENOMIC DNA]</scope>
    <source>
        <strain evidence="2 3">FF-454</strain>
    </source>
</reference>
<evidence type="ECO:0000313" key="3">
    <source>
        <dbReference type="Proteomes" id="UP000095039"/>
    </source>
</evidence>
<dbReference type="Gene3D" id="2.40.160.10">
    <property type="entry name" value="Porin"/>
    <property type="match status" value="1"/>
</dbReference>
<name>A0A1E5C1W4_9GAMM</name>
<dbReference type="EMBL" id="AJWN02000083">
    <property type="protein sequence ID" value="OEE59463.1"/>
    <property type="molecule type" value="Genomic_DNA"/>
</dbReference>
<keyword evidence="1" id="KW-0732">Signal</keyword>
<dbReference type="AlphaFoldDB" id="A0A1E5C1W4"/>
<gene>
    <name evidence="2" type="ORF">A1OK_13955</name>
</gene>
<sequence length="433" mass="47928">MRNNKFNLGLLVSAITLSLSGGVTASEVVSGATSDEFKQDLRLRLRNELRMADRPSACGSEPDAQDCKYGNVEAWVQGAMVDYETSNFSKWFDVEAYSYSIHKLMDVGDNATSRAYLDANDESFSFLGGSVNLKPIDGLEIKLGRWGTDYAYGSMDHIVPLLEYSSVRTMPSMKEGGLVHYEATDTLDFYGAVTTKTAGGFDTAWKDDAINGKHTPRYHAGVVFDAPMYAASFGARYQEDDAYQLQTNFDYAFITDNEFFVKFDGRIFYGQTIGYTKENQLNNVENTYVASTQITVAKGKAFGVASFGQVGDKLTGSSIDTDIVFPFDMSIARNGHNTTSWQVGGGYNFNENWSSGLFLVKTDGDLDSYEETVVDGIGANLTISHKFTSGQLKGLKSSLVLNKAEEDQFGEKEGKLDYYDIKFAAQYDFNFFQ</sequence>
<comment type="caution">
    <text evidence="2">The sequence shown here is derived from an EMBL/GenBank/DDBJ whole genome shotgun (WGS) entry which is preliminary data.</text>
</comment>
<evidence type="ECO:0000256" key="1">
    <source>
        <dbReference type="SAM" id="SignalP"/>
    </source>
</evidence>
<organism evidence="2 3">
    <name type="scientific">Enterovibrio norvegicus FF-454</name>
    <dbReference type="NCBI Taxonomy" id="1185651"/>
    <lineage>
        <taxon>Bacteria</taxon>
        <taxon>Pseudomonadati</taxon>
        <taxon>Pseudomonadota</taxon>
        <taxon>Gammaproteobacteria</taxon>
        <taxon>Vibrionales</taxon>
        <taxon>Vibrionaceae</taxon>
        <taxon>Enterovibrio</taxon>
    </lineage>
</organism>
<dbReference type="RefSeq" id="WP_016958802.1">
    <property type="nucleotide sequence ID" value="NZ_AJWN02000083.1"/>
</dbReference>
<protein>
    <recommendedName>
        <fullName evidence="4">Porin</fullName>
    </recommendedName>
</protein>
<evidence type="ECO:0008006" key="4">
    <source>
        <dbReference type="Google" id="ProtNLM"/>
    </source>
</evidence>
<accession>A0A1E5C1W4</accession>
<dbReference type="GO" id="GO:0016020">
    <property type="term" value="C:membrane"/>
    <property type="evidence" value="ECO:0007669"/>
    <property type="project" value="InterPro"/>
</dbReference>
<keyword evidence="3" id="KW-1185">Reference proteome</keyword>
<feature type="signal peptide" evidence="1">
    <location>
        <begin position="1"/>
        <end position="25"/>
    </location>
</feature>
<evidence type="ECO:0000313" key="2">
    <source>
        <dbReference type="EMBL" id="OEE59463.1"/>
    </source>
</evidence>